<keyword evidence="2" id="KW-1185">Reference proteome</keyword>
<sequence length="90" mass="10208">MKNNNWKNSTCTCLDWLKNYKSSHTIAVAYRLNLIYHQSNQKIKKSKSTLLNDSLDDIDDDLKVKDTQITFPMSFKDGPGDLAKSGAPDI</sequence>
<dbReference type="AlphaFoldDB" id="A0A3M7PKM3"/>
<protein>
    <submittedName>
        <fullName evidence="1">Uncharacterized protein</fullName>
    </submittedName>
</protein>
<comment type="caution">
    <text evidence="1">The sequence shown here is derived from an EMBL/GenBank/DDBJ whole genome shotgun (WGS) entry which is preliminary data.</text>
</comment>
<accession>A0A3M7PKM3</accession>
<evidence type="ECO:0000313" key="1">
    <source>
        <dbReference type="EMBL" id="RMZ99676.1"/>
    </source>
</evidence>
<dbReference type="EMBL" id="REGN01010113">
    <property type="protein sequence ID" value="RMZ99676.1"/>
    <property type="molecule type" value="Genomic_DNA"/>
</dbReference>
<dbReference type="Proteomes" id="UP000276133">
    <property type="component" value="Unassembled WGS sequence"/>
</dbReference>
<organism evidence="1 2">
    <name type="scientific">Brachionus plicatilis</name>
    <name type="common">Marine rotifer</name>
    <name type="synonym">Brachionus muelleri</name>
    <dbReference type="NCBI Taxonomy" id="10195"/>
    <lineage>
        <taxon>Eukaryota</taxon>
        <taxon>Metazoa</taxon>
        <taxon>Spiralia</taxon>
        <taxon>Gnathifera</taxon>
        <taxon>Rotifera</taxon>
        <taxon>Eurotatoria</taxon>
        <taxon>Monogononta</taxon>
        <taxon>Pseudotrocha</taxon>
        <taxon>Ploima</taxon>
        <taxon>Brachionidae</taxon>
        <taxon>Brachionus</taxon>
    </lineage>
</organism>
<gene>
    <name evidence="1" type="ORF">BpHYR1_002742</name>
</gene>
<proteinExistence type="predicted"/>
<evidence type="ECO:0000313" key="2">
    <source>
        <dbReference type="Proteomes" id="UP000276133"/>
    </source>
</evidence>
<name>A0A3M7PKM3_BRAPC</name>
<reference evidence="1 2" key="1">
    <citation type="journal article" date="2018" name="Sci. Rep.">
        <title>Genomic signatures of local adaptation to the degree of environmental predictability in rotifers.</title>
        <authorList>
            <person name="Franch-Gras L."/>
            <person name="Hahn C."/>
            <person name="Garcia-Roger E.M."/>
            <person name="Carmona M.J."/>
            <person name="Serra M."/>
            <person name="Gomez A."/>
        </authorList>
    </citation>
    <scope>NUCLEOTIDE SEQUENCE [LARGE SCALE GENOMIC DNA]</scope>
    <source>
        <strain evidence="1">HYR1</strain>
    </source>
</reference>